<feature type="compositionally biased region" description="Basic and acidic residues" evidence="1">
    <location>
        <begin position="1297"/>
        <end position="1312"/>
    </location>
</feature>
<sequence length="1566" mass="172440">MDESLSSPDPLGDEPPSSAFPFTRRTDNTLSHHDLSAISIPKSQIRRSSPARNSPRRRTFELDVGNELSPKKILVTVEAEEAMRRGINRRLFQSTYQSSSPLRSPRRKENIMATTTTIPLNDEIENEATPRRRGRPRGTGNGTPMPRGKKRAATPMKETRRTRQKNDLDSETGLVEATPNGPEIDSVASKAKAKVRKTPKSKLTTQVIPSSQVSNNTIKRKRGRPRKALMPEEVAVLADAGDVSGNDAANTNAAQPAVDNSENLPPLDLSSVPDFPNEEEGRQVTTSDNLIDDILEASGRTPTPRNVSNPYGTERAGQDPGSEAASYQGELHDSDDGMADGYPALMEAHSDAESDVDDTREVPHSGQDTLAHASDFSMIAVESLPSFQANRSAFLSDPPDMGEMGEETNMIINQTLESWRNSTRTEADHSLARSTRTEADQSLARSTRSEIPAEEDHPSVPDRSGLEGSNRSPKDRTRSPRRQKQLPLSRQVFAGKAPHVDDSFSSLPDSILKAATPGRLPMKPTSVAEQHGDTTYEDEFSEIPDAVLEAATPKPASRVRNHTEENQAEASAVDGQVGSVNRQTGSNFGSNRLPTPDDTSSSNAGSRRARGDEAGPATREQDVAGPSSNSGFQSSPPIINRPRSMDFGPSRLDQEINNNNNNTPEIQHSSPQLPPSAKALMEPPKTLEPPPHSRPSLSPIVRVGRTLQDVMSDRPSPERRESSLGSPFRGSISNDPSQPFPSDQPGQPSMPKSPSRHSRGVSAQFDPRSLSGPSAALSQIRRASLSHSQSSAQGDVVGNVSGPFGPAMRNGLQNETSRNTTHDTNNRAPNQSRSFDQSVSNPARTVPSSDSGVDWVADDDVHQQDVNHGSASQPIRSQSQDKFAVQDLITGGTAVEATDHGAAEQQEQSFEDQGDSALVDYEADDGDLWDFEASRPTPRRPERTRRTKVPSPWRKTSRRLIYREEIASPSQIEIEENPQSETEDAPQVRQRPRASDAHSILQGWNSEATRIIESSSPEIEQQVLSPRQDVQEQLEAREESEARESSEAREHLEARELSVESEEPEPEESTVREELAEPVESAEPAKAVEAAEPVEPSEYSMLAQQAEAAPATQQKPKSRLFGGFDILSFFSSPATLPRKTPEAGAANQPKIAEKVPQPVFQRPAPKETTSQPPKEPQRSLWSTGLFSSIPQKAFQPSPERQTDLSSPAPPSQPDKTMQDSHTESSPSPGPNEEEDEEDLLLLPSDEEDEHEQHEQHDDRDEQGEVDEEVEDEDEDEDYEEDEQQEQQDSSLLTDGTDYERFPPREVPSRWDRTLSPSKSCFRSPMKPTTPGRVVAFVPSALSSTTLAEPSTTNQQNGIRNNTVPQAPVLRQIPENTHDESTDSSSSSSSRSTEATSPIAINPPTQTLPQNGKGKSTVQQSSSSSRRPVAFTLSKTEWTRHHWVRLDELLQLRRYDPLTFEQQQQQLKQKQQSRFQRWWRRQPPAPDASDLVGKAIAAQGETLVLEKWHIDVVEAFAREVGGWSEASLAKRVFALVVGERRRAMRARDGQREREWERVDKGKGRAVA</sequence>
<feature type="compositionally biased region" description="Basic and acidic residues" evidence="1">
    <location>
        <begin position="157"/>
        <end position="168"/>
    </location>
</feature>
<feature type="compositionally biased region" description="Low complexity" evidence="1">
    <location>
        <begin position="1382"/>
        <end position="1396"/>
    </location>
</feature>
<feature type="compositionally biased region" description="Polar residues" evidence="1">
    <location>
        <begin position="1002"/>
        <end position="1025"/>
    </location>
</feature>
<feature type="region of interest" description="Disordered" evidence="1">
    <location>
        <begin position="1"/>
        <end position="63"/>
    </location>
</feature>
<feature type="region of interest" description="Disordered" evidence="1">
    <location>
        <begin position="1131"/>
        <end position="1332"/>
    </location>
</feature>
<feature type="compositionally biased region" description="Acidic residues" evidence="1">
    <location>
        <begin position="1231"/>
        <end position="1249"/>
    </location>
</feature>
<feature type="compositionally biased region" description="Low complexity" evidence="1">
    <location>
        <begin position="1078"/>
        <end position="1114"/>
    </location>
</feature>
<feature type="compositionally biased region" description="Acidic residues" evidence="1">
    <location>
        <begin position="921"/>
        <end position="930"/>
    </location>
</feature>
<feature type="compositionally biased region" description="Acidic residues" evidence="1">
    <location>
        <begin position="1260"/>
        <end position="1285"/>
    </location>
</feature>
<keyword evidence="3" id="KW-1185">Reference proteome</keyword>
<feature type="compositionally biased region" description="Polar residues" evidence="1">
    <location>
        <begin position="300"/>
        <end position="311"/>
    </location>
</feature>
<feature type="compositionally biased region" description="Acidic residues" evidence="1">
    <location>
        <begin position="1059"/>
        <end position="1068"/>
    </location>
</feature>
<feature type="compositionally biased region" description="Polar residues" evidence="1">
    <location>
        <begin position="578"/>
        <end position="599"/>
    </location>
</feature>
<feature type="region of interest" description="Disordered" evidence="1">
    <location>
        <begin position="421"/>
        <end position="1117"/>
    </location>
</feature>
<feature type="compositionally biased region" description="Acidic residues" evidence="1">
    <location>
        <begin position="973"/>
        <end position="984"/>
    </location>
</feature>
<name>A0AAX6MR20_9PEZI</name>
<comment type="caution">
    <text evidence="2">The sequence shown here is derived from an EMBL/GenBank/DDBJ whole genome shotgun (WGS) entry which is preliminary data.</text>
</comment>
<proteinExistence type="predicted"/>
<reference evidence="2 3" key="1">
    <citation type="journal article" date="2024" name="Front Chem Biol">
        <title>Unveiling the potential of Daldinia eschscholtzii MFLUCC 19-0629 through bioactivity and bioinformatics studies for enhanced sustainable agriculture production.</title>
        <authorList>
            <person name="Brooks S."/>
            <person name="Weaver J.A."/>
            <person name="Klomchit A."/>
            <person name="Alharthi S.A."/>
            <person name="Onlamun T."/>
            <person name="Nurani R."/>
            <person name="Vong T.K."/>
            <person name="Alberti F."/>
            <person name="Greco C."/>
        </authorList>
    </citation>
    <scope>NUCLEOTIDE SEQUENCE [LARGE SCALE GENOMIC DNA]</scope>
    <source>
        <strain evidence="2">MFLUCC 19-0629</strain>
    </source>
</reference>
<evidence type="ECO:0000313" key="2">
    <source>
        <dbReference type="EMBL" id="KAK6955110.1"/>
    </source>
</evidence>
<feature type="compositionally biased region" description="Polar residues" evidence="1">
    <location>
        <begin position="731"/>
        <end position="752"/>
    </location>
</feature>
<feature type="compositionally biased region" description="Polar residues" evidence="1">
    <location>
        <begin position="1402"/>
        <end position="1417"/>
    </location>
</feature>
<feature type="region of interest" description="Disordered" evidence="1">
    <location>
        <begin position="241"/>
        <end position="341"/>
    </location>
</feature>
<dbReference type="Proteomes" id="UP001369815">
    <property type="component" value="Unassembled WGS sequence"/>
</dbReference>
<accession>A0AAX6MR20</accession>
<evidence type="ECO:0000313" key="3">
    <source>
        <dbReference type="Proteomes" id="UP001369815"/>
    </source>
</evidence>
<feature type="compositionally biased region" description="Basic residues" evidence="1">
    <location>
        <begin position="191"/>
        <end position="200"/>
    </location>
</feature>
<feature type="compositionally biased region" description="Basic and acidic residues" evidence="1">
    <location>
        <begin position="1034"/>
        <end position="1058"/>
    </location>
</feature>
<gene>
    <name evidence="2" type="ORF">Daesc_002740</name>
</gene>
<feature type="compositionally biased region" description="Polar residues" evidence="1">
    <location>
        <begin position="1179"/>
        <end position="1190"/>
    </location>
</feature>
<feature type="compositionally biased region" description="Polar residues" evidence="1">
    <location>
        <begin position="826"/>
        <end position="851"/>
    </location>
</feature>
<feature type="compositionally biased region" description="Polar residues" evidence="1">
    <location>
        <begin position="247"/>
        <end position="263"/>
    </location>
</feature>
<protein>
    <submittedName>
        <fullName evidence="2">Uncharacterized protein</fullName>
    </submittedName>
</protein>
<dbReference type="EMBL" id="JBANMG010000003">
    <property type="protein sequence ID" value="KAK6955110.1"/>
    <property type="molecule type" value="Genomic_DNA"/>
</dbReference>
<feature type="compositionally biased region" description="Basic and acidic residues" evidence="1">
    <location>
        <begin position="711"/>
        <end position="722"/>
    </location>
</feature>
<feature type="compositionally biased region" description="Polar residues" evidence="1">
    <location>
        <begin position="866"/>
        <end position="881"/>
    </location>
</feature>
<evidence type="ECO:0000256" key="1">
    <source>
        <dbReference type="SAM" id="MobiDB-lite"/>
    </source>
</evidence>
<organism evidence="2 3">
    <name type="scientific">Daldinia eschscholtzii</name>
    <dbReference type="NCBI Taxonomy" id="292717"/>
    <lineage>
        <taxon>Eukaryota</taxon>
        <taxon>Fungi</taxon>
        <taxon>Dikarya</taxon>
        <taxon>Ascomycota</taxon>
        <taxon>Pezizomycotina</taxon>
        <taxon>Sordariomycetes</taxon>
        <taxon>Xylariomycetidae</taxon>
        <taxon>Xylariales</taxon>
        <taxon>Hypoxylaceae</taxon>
        <taxon>Daldinia</taxon>
    </lineage>
</organism>
<feature type="compositionally biased region" description="Basic and acidic residues" evidence="1">
    <location>
        <begin position="24"/>
        <end position="35"/>
    </location>
</feature>
<feature type="region of interest" description="Disordered" evidence="1">
    <location>
        <begin position="1547"/>
        <end position="1566"/>
    </location>
</feature>
<feature type="compositionally biased region" description="Polar residues" evidence="1">
    <location>
        <begin position="626"/>
        <end position="637"/>
    </location>
</feature>
<feature type="region of interest" description="Disordered" evidence="1">
    <location>
        <begin position="120"/>
        <end position="205"/>
    </location>
</feature>
<feature type="region of interest" description="Disordered" evidence="1">
    <location>
        <begin position="1374"/>
        <end position="1427"/>
    </location>
</feature>
<feature type="compositionally biased region" description="Basic and acidic residues" evidence="1">
    <location>
        <begin position="423"/>
        <end position="439"/>
    </location>
</feature>
<feature type="compositionally biased region" description="Basic and acidic residues" evidence="1">
    <location>
        <begin position="1250"/>
        <end position="1259"/>
    </location>
</feature>